<reference evidence="4" key="1">
    <citation type="journal article" date="2019" name="Int. J. Syst. Evol. Microbiol.">
        <title>The Global Catalogue of Microorganisms (GCM) 10K type strain sequencing project: providing services to taxonomists for standard genome sequencing and annotation.</title>
        <authorList>
            <consortium name="The Broad Institute Genomics Platform"/>
            <consortium name="The Broad Institute Genome Sequencing Center for Infectious Disease"/>
            <person name="Wu L."/>
            <person name="Ma J."/>
        </authorList>
    </citation>
    <scope>NUCLEOTIDE SEQUENCE [LARGE SCALE GENOMIC DNA]</scope>
    <source>
        <strain evidence="4">JCM 30742</strain>
    </source>
</reference>
<protein>
    <submittedName>
        <fullName evidence="3">Succinyl-CoA--3-ketoacid CoA transferase subunit B</fullName>
    </submittedName>
</protein>
<dbReference type="Proteomes" id="UP001500752">
    <property type="component" value="Unassembled WGS sequence"/>
</dbReference>
<dbReference type="GO" id="GO:0016740">
    <property type="term" value="F:transferase activity"/>
    <property type="evidence" value="ECO:0007669"/>
    <property type="project" value="UniProtKB-KW"/>
</dbReference>
<evidence type="ECO:0000313" key="3">
    <source>
        <dbReference type="EMBL" id="GAA3678287.1"/>
    </source>
</evidence>
<comment type="caution">
    <text evidence="3">The sequence shown here is derived from an EMBL/GenBank/DDBJ whole genome shotgun (WGS) entry which is preliminary data.</text>
</comment>
<dbReference type="PROSITE" id="PS01274">
    <property type="entry name" value="COA_TRANSF_2"/>
    <property type="match status" value="1"/>
</dbReference>
<sequence>MAWTRDEMAAIAAAELEDGDYVNLGIGIPTLVANNLPDGVRVVLQSENGLLGMGPFPYEGEEDADLINAGKQTVTILPGGSIFDSATSFGMIRGGHVKVAILGAMQVSGSGDLANWTIPGKMVKGMGGAMDLVAGTPRVVVLTEHVAKDGTPKIVAECTLPLTGVRVVDRIVTDLAVFDIHHDRIPNEGGAPRPEAQLVLVRLAPGVGLDEVQANTAADFAVSDTLATELEGASA</sequence>
<accession>A0ABP7C5V6</accession>
<evidence type="ECO:0000256" key="1">
    <source>
        <dbReference type="ARBA" id="ARBA00007047"/>
    </source>
</evidence>
<evidence type="ECO:0000256" key="2">
    <source>
        <dbReference type="ARBA" id="ARBA00022679"/>
    </source>
</evidence>
<dbReference type="SUPFAM" id="SSF100950">
    <property type="entry name" value="NagB/RpiA/CoA transferase-like"/>
    <property type="match status" value="1"/>
</dbReference>
<dbReference type="PANTHER" id="PTHR13707:SF57">
    <property type="entry name" value="SUCCINYL-COA:3-KETOACID COENZYME A TRANSFERASE SUBUNIT B-RELATED"/>
    <property type="match status" value="1"/>
</dbReference>
<name>A0ABP7C5V6_9MICC</name>
<proteinExistence type="inferred from homology"/>
<dbReference type="InterPro" id="IPR037171">
    <property type="entry name" value="NagB/RpiA_transferase-like"/>
</dbReference>
<organism evidence="3 4">
    <name type="scientific">Arthrobacter ginkgonis</name>
    <dbReference type="NCBI Taxonomy" id="1630594"/>
    <lineage>
        <taxon>Bacteria</taxon>
        <taxon>Bacillati</taxon>
        <taxon>Actinomycetota</taxon>
        <taxon>Actinomycetes</taxon>
        <taxon>Micrococcales</taxon>
        <taxon>Micrococcaceae</taxon>
        <taxon>Arthrobacter</taxon>
    </lineage>
</organism>
<dbReference type="InterPro" id="IPR004165">
    <property type="entry name" value="CoA_trans_fam_I"/>
</dbReference>
<gene>
    <name evidence="3" type="ORF">GCM10023081_15700</name>
</gene>
<keyword evidence="2 3" id="KW-0808">Transferase</keyword>
<dbReference type="Gene3D" id="3.40.1080.10">
    <property type="entry name" value="Glutaconate Coenzyme A-transferase"/>
    <property type="match status" value="1"/>
</dbReference>
<comment type="similarity">
    <text evidence="1">Belongs to the 3-oxoacid CoA-transferase subunit B family.</text>
</comment>
<keyword evidence="4" id="KW-1185">Reference proteome</keyword>
<dbReference type="SMART" id="SM00882">
    <property type="entry name" value="CoA_trans"/>
    <property type="match status" value="1"/>
</dbReference>
<dbReference type="Pfam" id="PF01144">
    <property type="entry name" value="CoA_trans"/>
    <property type="match status" value="1"/>
</dbReference>
<dbReference type="EMBL" id="BAABEO010000009">
    <property type="protein sequence ID" value="GAA3678287.1"/>
    <property type="molecule type" value="Genomic_DNA"/>
</dbReference>
<dbReference type="RefSeq" id="WP_345149813.1">
    <property type="nucleotide sequence ID" value="NZ_BAABEO010000009.1"/>
</dbReference>
<dbReference type="InterPro" id="IPR012791">
    <property type="entry name" value="3-oxoacid_CoA-transf_B"/>
</dbReference>
<dbReference type="NCBIfam" id="TIGR02428">
    <property type="entry name" value="pcaJ_scoB_fam"/>
    <property type="match status" value="1"/>
</dbReference>
<dbReference type="InterPro" id="IPR004164">
    <property type="entry name" value="CoA_transf_AS"/>
</dbReference>
<dbReference type="PANTHER" id="PTHR13707">
    <property type="entry name" value="KETOACID-COENZYME A TRANSFERASE"/>
    <property type="match status" value="1"/>
</dbReference>
<evidence type="ECO:0000313" key="4">
    <source>
        <dbReference type="Proteomes" id="UP001500752"/>
    </source>
</evidence>